<sequence length="92" mass="10798">MLRLRKEFLLDNSKDINQEFLNEIENQHNYGAKEIKESVKNSNQVISTRLNYQTHKQAIYTSRRLNYQNLPKPINANPVFAVSKSVECPNFD</sequence>
<evidence type="ECO:0000313" key="2">
    <source>
        <dbReference type="Proteomes" id="UP000789759"/>
    </source>
</evidence>
<reference evidence="1" key="1">
    <citation type="submission" date="2021-06" db="EMBL/GenBank/DDBJ databases">
        <authorList>
            <person name="Kallberg Y."/>
            <person name="Tangrot J."/>
            <person name="Rosling A."/>
        </authorList>
    </citation>
    <scope>NUCLEOTIDE SEQUENCE</scope>
    <source>
        <strain evidence="1">FL966</strain>
    </source>
</reference>
<comment type="caution">
    <text evidence="1">The sequence shown here is derived from an EMBL/GenBank/DDBJ whole genome shotgun (WGS) entry which is preliminary data.</text>
</comment>
<gene>
    <name evidence="1" type="ORF">CPELLU_LOCUS5352</name>
</gene>
<proteinExistence type="predicted"/>
<keyword evidence="2" id="KW-1185">Reference proteome</keyword>
<accession>A0A9N9BDC7</accession>
<organism evidence="1 2">
    <name type="scientific">Cetraspora pellucida</name>
    <dbReference type="NCBI Taxonomy" id="1433469"/>
    <lineage>
        <taxon>Eukaryota</taxon>
        <taxon>Fungi</taxon>
        <taxon>Fungi incertae sedis</taxon>
        <taxon>Mucoromycota</taxon>
        <taxon>Glomeromycotina</taxon>
        <taxon>Glomeromycetes</taxon>
        <taxon>Diversisporales</taxon>
        <taxon>Gigasporaceae</taxon>
        <taxon>Cetraspora</taxon>
    </lineage>
</organism>
<dbReference type="AlphaFoldDB" id="A0A9N9BDC7"/>
<protein>
    <submittedName>
        <fullName evidence="1">9465_t:CDS:1</fullName>
    </submittedName>
</protein>
<dbReference type="Proteomes" id="UP000789759">
    <property type="component" value="Unassembled WGS sequence"/>
</dbReference>
<dbReference type="EMBL" id="CAJVQA010003036">
    <property type="protein sequence ID" value="CAG8564339.1"/>
    <property type="molecule type" value="Genomic_DNA"/>
</dbReference>
<name>A0A9N9BDC7_9GLOM</name>
<evidence type="ECO:0000313" key="1">
    <source>
        <dbReference type="EMBL" id="CAG8564339.1"/>
    </source>
</evidence>